<feature type="region of interest" description="Disordered" evidence="1">
    <location>
        <begin position="1"/>
        <end position="143"/>
    </location>
</feature>
<name>A0A9W4DR60_9ACTN</name>
<comment type="caution">
    <text evidence="2">The sequence shown here is derived from an EMBL/GenBank/DDBJ whole genome shotgun (WGS) entry which is preliminary data.</text>
</comment>
<evidence type="ECO:0000313" key="2">
    <source>
        <dbReference type="EMBL" id="CAG6394499.1"/>
    </source>
</evidence>
<keyword evidence="3" id="KW-1185">Reference proteome</keyword>
<feature type="compositionally biased region" description="Basic and acidic residues" evidence="1">
    <location>
        <begin position="79"/>
        <end position="88"/>
    </location>
</feature>
<dbReference type="EMBL" id="CAJSLV010000056">
    <property type="protein sequence ID" value="CAG6394499.1"/>
    <property type="molecule type" value="Genomic_DNA"/>
</dbReference>
<gene>
    <name evidence="2" type="ORF">SCOCK_270081</name>
</gene>
<organism evidence="2 3">
    <name type="scientific">Actinacidiphila cocklensis</name>
    <dbReference type="NCBI Taxonomy" id="887465"/>
    <lineage>
        <taxon>Bacteria</taxon>
        <taxon>Bacillati</taxon>
        <taxon>Actinomycetota</taxon>
        <taxon>Actinomycetes</taxon>
        <taxon>Kitasatosporales</taxon>
        <taxon>Streptomycetaceae</taxon>
        <taxon>Actinacidiphila</taxon>
    </lineage>
</organism>
<evidence type="ECO:0000313" key="3">
    <source>
        <dbReference type="Proteomes" id="UP001152519"/>
    </source>
</evidence>
<evidence type="ECO:0000256" key="1">
    <source>
        <dbReference type="SAM" id="MobiDB-lite"/>
    </source>
</evidence>
<proteinExistence type="predicted"/>
<reference evidence="2" key="1">
    <citation type="submission" date="2021-05" db="EMBL/GenBank/DDBJ databases">
        <authorList>
            <person name="Arsene-Ploetze F."/>
        </authorList>
    </citation>
    <scope>NUCLEOTIDE SEQUENCE</scope>
    <source>
        <strain evidence="2">DSM 42138</strain>
    </source>
</reference>
<feature type="compositionally biased region" description="Basic residues" evidence="1">
    <location>
        <begin position="1"/>
        <end position="11"/>
    </location>
</feature>
<sequence length="143" mass="14706">MGAHRPRRRTPHSLGPLATGPQFPAPPKTPTLCTEARPGARGTARSAPAADKPTAHRRWHSLAALGVPPGEALGRNRALGRDGAEGKRAAQGARGNHPGALGVLPGEALGAEPRAQPATGGKPTVHGKWHPPGLSERSARLRG</sequence>
<protein>
    <submittedName>
        <fullName evidence="2">Uncharacterized protein</fullName>
    </submittedName>
</protein>
<dbReference type="Proteomes" id="UP001152519">
    <property type="component" value="Unassembled WGS sequence"/>
</dbReference>
<dbReference type="AlphaFoldDB" id="A0A9W4DR60"/>
<accession>A0A9W4DR60</accession>